<keyword evidence="2" id="KW-0238">DNA-binding</keyword>
<evidence type="ECO:0000259" key="1">
    <source>
        <dbReference type="Pfam" id="PF13601"/>
    </source>
</evidence>
<reference evidence="2 3" key="1">
    <citation type="submission" date="2024-06" db="EMBL/GenBank/DDBJ databases">
        <title>Sorghum-associated microbial communities from plants grown in Nebraska, USA.</title>
        <authorList>
            <person name="Schachtman D."/>
        </authorList>
    </citation>
    <scope>NUCLEOTIDE SEQUENCE [LARGE SCALE GENOMIC DNA]</scope>
    <source>
        <strain evidence="2 3">3552</strain>
    </source>
</reference>
<dbReference type="SUPFAM" id="SSF46785">
    <property type="entry name" value="Winged helix' DNA-binding domain"/>
    <property type="match status" value="1"/>
</dbReference>
<dbReference type="PANTHER" id="PTHR37318">
    <property type="entry name" value="BSL7504 PROTEIN"/>
    <property type="match status" value="1"/>
</dbReference>
<protein>
    <submittedName>
        <fullName evidence="2">DNA-binding HxlR family transcriptional regulator</fullName>
    </submittedName>
</protein>
<dbReference type="PANTHER" id="PTHR37318:SF1">
    <property type="entry name" value="BSL7504 PROTEIN"/>
    <property type="match status" value="1"/>
</dbReference>
<dbReference type="InterPro" id="IPR027395">
    <property type="entry name" value="WH_DNA-bd_dom"/>
</dbReference>
<keyword evidence="3" id="KW-1185">Reference proteome</keyword>
<dbReference type="Proteomes" id="UP001549307">
    <property type="component" value="Unassembled WGS sequence"/>
</dbReference>
<evidence type="ECO:0000313" key="2">
    <source>
        <dbReference type="EMBL" id="MET4541671.1"/>
    </source>
</evidence>
<dbReference type="InterPro" id="IPR011991">
    <property type="entry name" value="ArsR-like_HTH"/>
</dbReference>
<dbReference type="Pfam" id="PF13601">
    <property type="entry name" value="HTH_34"/>
    <property type="match status" value="1"/>
</dbReference>
<comment type="caution">
    <text evidence="2">The sequence shown here is derived from an EMBL/GenBank/DDBJ whole genome shotgun (WGS) entry which is preliminary data.</text>
</comment>
<proteinExistence type="predicted"/>
<accession>A0ABV2PA73</accession>
<organism evidence="2 3">
    <name type="scientific">Arthrobacter bambusae</name>
    <dbReference type="NCBI Taxonomy" id="1338426"/>
    <lineage>
        <taxon>Bacteria</taxon>
        <taxon>Bacillati</taxon>
        <taxon>Actinomycetota</taxon>
        <taxon>Actinomycetes</taxon>
        <taxon>Micrococcales</taxon>
        <taxon>Micrococcaceae</taxon>
        <taxon>Arthrobacter</taxon>
    </lineage>
</organism>
<gene>
    <name evidence="2" type="ORF">ABIE37_003469</name>
</gene>
<dbReference type="GO" id="GO:0003677">
    <property type="term" value="F:DNA binding"/>
    <property type="evidence" value="ECO:0007669"/>
    <property type="project" value="UniProtKB-KW"/>
</dbReference>
<feature type="domain" description="Winged helix DNA-binding" evidence="1">
    <location>
        <begin position="20"/>
        <end position="98"/>
    </location>
</feature>
<dbReference type="InterPro" id="IPR036390">
    <property type="entry name" value="WH_DNA-bd_sf"/>
</dbReference>
<dbReference type="GeneID" id="92754396"/>
<name>A0ABV2PA73_9MICC</name>
<dbReference type="EMBL" id="JBEPSN010000009">
    <property type="protein sequence ID" value="MET4541671.1"/>
    <property type="molecule type" value="Genomic_DNA"/>
</dbReference>
<sequence length="103" mass="11694">MPAQESPLPASDDVIHSPYRLRICSLLHRLGDTKYQLLRDNLDISPSVLSKHLKRLEEAGYIQLSSRTVNTRPHGWASLTETGRKAFLSHVAYLEQIIRDAET</sequence>
<dbReference type="Gene3D" id="1.10.10.10">
    <property type="entry name" value="Winged helix-like DNA-binding domain superfamily/Winged helix DNA-binding domain"/>
    <property type="match status" value="1"/>
</dbReference>
<evidence type="ECO:0000313" key="3">
    <source>
        <dbReference type="Proteomes" id="UP001549307"/>
    </source>
</evidence>
<dbReference type="RefSeq" id="WP_354231642.1">
    <property type="nucleotide sequence ID" value="NZ_JBEPSN010000009.1"/>
</dbReference>
<dbReference type="CDD" id="cd00090">
    <property type="entry name" value="HTH_ARSR"/>
    <property type="match status" value="1"/>
</dbReference>
<dbReference type="InterPro" id="IPR036388">
    <property type="entry name" value="WH-like_DNA-bd_sf"/>
</dbReference>